<feature type="chain" id="PRO_5022184635" evidence="5">
    <location>
        <begin position="24"/>
        <end position="498"/>
    </location>
</feature>
<keyword evidence="5" id="KW-0732">Signal</keyword>
<evidence type="ECO:0000256" key="2">
    <source>
        <dbReference type="ARBA" id="ARBA00022723"/>
    </source>
</evidence>
<feature type="signal peptide" evidence="5">
    <location>
        <begin position="1"/>
        <end position="23"/>
    </location>
</feature>
<comment type="similarity">
    <text evidence="1">Belongs to the sulfatase family.</text>
</comment>
<feature type="domain" description="Sulfatase N-terminal" evidence="6">
    <location>
        <begin position="31"/>
        <end position="361"/>
    </location>
</feature>
<dbReference type="AlphaFoldDB" id="A0A517QTK8"/>
<accession>A0A517QTK8</accession>
<dbReference type="InterPro" id="IPR024607">
    <property type="entry name" value="Sulfatase_CS"/>
</dbReference>
<dbReference type="Gene3D" id="3.40.720.10">
    <property type="entry name" value="Alkaline Phosphatase, subunit A"/>
    <property type="match status" value="1"/>
</dbReference>
<proteinExistence type="inferred from homology"/>
<sequence length="498" mass="56144" precursor="true">MRWTTLLLGFFAFVAGLEGITQAAELSGSKPNIILVITDDQGFGPVGKHGHPWVRTPNMDKLYDQSTRFTHFLVAPTCAPTRSALMTGRHPMRNGVTHTILERERMTLNATTLPQVLKQAGYTSGIFGKWHLGDEDEYQPHKRGFDEAFIHGAGGIGQAYDCSCADAPGNKYFNPYIKQNGSFVQTEGFCTDIFFSAALGWIKEVKEQDAPFFAYITTNAPHGPFIAPPENAKRFTDMGFTKDEAGFYGMIENIDENVGLLLNKVDEWDLANETVVIFMSDNGMTGRGSGRLGKQIGTTADGDELFPYNANMKGLKGSVDEGGVRVPFFIRWNGKIPADQDVDRIAAHIDLFPTLVSLAGATNPEDQVEGRDLIPLIENPEAEWKNRLLFSHKGRWKTGVDPNEHQWKDFAIRNQRFRLVGRDQLYDMQKDPGQTKNVAEEHPKIVERLLKRYDQWWKKTVPMMVNEKAEMLPYRPFHVQFKKQQESTGIPKWNAPQL</sequence>
<dbReference type="Proteomes" id="UP000315724">
    <property type="component" value="Chromosome"/>
</dbReference>
<keyword evidence="2" id="KW-0479">Metal-binding</keyword>
<evidence type="ECO:0000256" key="3">
    <source>
        <dbReference type="ARBA" id="ARBA00022801"/>
    </source>
</evidence>
<gene>
    <name evidence="7" type="primary">atsA_41</name>
    <name evidence="7" type="ORF">Mal48_41910</name>
</gene>
<dbReference type="PROSITE" id="PS00523">
    <property type="entry name" value="SULFATASE_1"/>
    <property type="match status" value="1"/>
</dbReference>
<dbReference type="GO" id="GO:0004065">
    <property type="term" value="F:arylsulfatase activity"/>
    <property type="evidence" value="ECO:0007669"/>
    <property type="project" value="UniProtKB-EC"/>
</dbReference>
<protein>
    <submittedName>
        <fullName evidence="7">Arylsulfatase</fullName>
        <ecNumber evidence="7">3.1.6.1</ecNumber>
    </submittedName>
</protein>
<dbReference type="Pfam" id="PF00884">
    <property type="entry name" value="Sulfatase"/>
    <property type="match status" value="1"/>
</dbReference>
<dbReference type="PANTHER" id="PTHR42693">
    <property type="entry name" value="ARYLSULFATASE FAMILY MEMBER"/>
    <property type="match status" value="1"/>
</dbReference>
<dbReference type="Gene3D" id="3.30.1120.10">
    <property type="match status" value="1"/>
</dbReference>
<dbReference type="OrthoDB" id="9783154at2"/>
<dbReference type="EC" id="3.1.6.1" evidence="7"/>
<dbReference type="EMBL" id="CP036267">
    <property type="protein sequence ID" value="QDT34918.1"/>
    <property type="molecule type" value="Genomic_DNA"/>
</dbReference>
<dbReference type="InterPro" id="IPR017850">
    <property type="entry name" value="Alkaline_phosphatase_core_sf"/>
</dbReference>
<dbReference type="RefSeq" id="WP_145203629.1">
    <property type="nucleotide sequence ID" value="NZ_CP036267.1"/>
</dbReference>
<reference evidence="7 8" key="1">
    <citation type="submission" date="2019-02" db="EMBL/GenBank/DDBJ databases">
        <title>Deep-cultivation of Planctomycetes and their phenomic and genomic characterization uncovers novel biology.</title>
        <authorList>
            <person name="Wiegand S."/>
            <person name="Jogler M."/>
            <person name="Boedeker C."/>
            <person name="Pinto D."/>
            <person name="Vollmers J."/>
            <person name="Rivas-Marin E."/>
            <person name="Kohn T."/>
            <person name="Peeters S.H."/>
            <person name="Heuer A."/>
            <person name="Rast P."/>
            <person name="Oberbeckmann S."/>
            <person name="Bunk B."/>
            <person name="Jeske O."/>
            <person name="Meyerdierks A."/>
            <person name="Storesund J.E."/>
            <person name="Kallscheuer N."/>
            <person name="Luecker S."/>
            <person name="Lage O.M."/>
            <person name="Pohl T."/>
            <person name="Merkel B.J."/>
            <person name="Hornburger P."/>
            <person name="Mueller R.-W."/>
            <person name="Bruemmer F."/>
            <person name="Labrenz M."/>
            <person name="Spormann A.M."/>
            <person name="Op den Camp H."/>
            <person name="Overmann J."/>
            <person name="Amann R."/>
            <person name="Jetten M.S.M."/>
            <person name="Mascher T."/>
            <person name="Medema M.H."/>
            <person name="Devos D.P."/>
            <person name="Kaster A.-K."/>
            <person name="Ovreas L."/>
            <person name="Rohde M."/>
            <person name="Galperin M.Y."/>
            <person name="Jogler C."/>
        </authorList>
    </citation>
    <scope>NUCLEOTIDE SEQUENCE [LARGE SCALE GENOMIC DNA]</scope>
    <source>
        <strain evidence="7 8">Mal48</strain>
    </source>
</reference>
<evidence type="ECO:0000256" key="5">
    <source>
        <dbReference type="SAM" id="SignalP"/>
    </source>
</evidence>
<keyword evidence="4" id="KW-0106">Calcium</keyword>
<dbReference type="GO" id="GO:0046872">
    <property type="term" value="F:metal ion binding"/>
    <property type="evidence" value="ECO:0007669"/>
    <property type="project" value="UniProtKB-KW"/>
</dbReference>
<dbReference type="PANTHER" id="PTHR42693:SF53">
    <property type="entry name" value="ENDO-4-O-SULFATASE"/>
    <property type="match status" value="1"/>
</dbReference>
<evidence type="ECO:0000256" key="1">
    <source>
        <dbReference type="ARBA" id="ARBA00008779"/>
    </source>
</evidence>
<name>A0A517QTK8_9PLAN</name>
<dbReference type="SUPFAM" id="SSF53649">
    <property type="entry name" value="Alkaline phosphatase-like"/>
    <property type="match status" value="1"/>
</dbReference>
<dbReference type="InterPro" id="IPR050738">
    <property type="entry name" value="Sulfatase"/>
</dbReference>
<dbReference type="InterPro" id="IPR000917">
    <property type="entry name" value="Sulfatase_N"/>
</dbReference>
<evidence type="ECO:0000313" key="8">
    <source>
        <dbReference type="Proteomes" id="UP000315724"/>
    </source>
</evidence>
<dbReference type="KEGG" id="tpol:Mal48_41910"/>
<dbReference type="CDD" id="cd16146">
    <property type="entry name" value="ARS_like"/>
    <property type="match status" value="1"/>
</dbReference>
<keyword evidence="8" id="KW-1185">Reference proteome</keyword>
<evidence type="ECO:0000256" key="4">
    <source>
        <dbReference type="ARBA" id="ARBA00022837"/>
    </source>
</evidence>
<keyword evidence="3 7" id="KW-0378">Hydrolase</keyword>
<evidence type="ECO:0000259" key="6">
    <source>
        <dbReference type="Pfam" id="PF00884"/>
    </source>
</evidence>
<evidence type="ECO:0000313" key="7">
    <source>
        <dbReference type="EMBL" id="QDT34918.1"/>
    </source>
</evidence>
<organism evidence="7 8">
    <name type="scientific">Thalassoglobus polymorphus</name>
    <dbReference type="NCBI Taxonomy" id="2527994"/>
    <lineage>
        <taxon>Bacteria</taxon>
        <taxon>Pseudomonadati</taxon>
        <taxon>Planctomycetota</taxon>
        <taxon>Planctomycetia</taxon>
        <taxon>Planctomycetales</taxon>
        <taxon>Planctomycetaceae</taxon>
        <taxon>Thalassoglobus</taxon>
    </lineage>
</organism>